<dbReference type="PANTHER" id="PTHR47331">
    <property type="entry name" value="PHD-TYPE DOMAIN-CONTAINING PROTEIN"/>
    <property type="match status" value="1"/>
</dbReference>
<evidence type="ECO:0000313" key="2">
    <source>
        <dbReference type="EnsemblMetazoa" id="AALFPA23_002250.P1981"/>
    </source>
</evidence>
<dbReference type="GeneID" id="134288923"/>
<accession>A0ABM1XRV7</accession>
<protein>
    <submittedName>
        <fullName evidence="2">Uncharacterized protein</fullName>
    </submittedName>
</protein>
<keyword evidence="3" id="KW-1185">Reference proteome</keyword>
<proteinExistence type="predicted"/>
<reference evidence="2" key="2">
    <citation type="submission" date="2025-05" db="UniProtKB">
        <authorList>
            <consortium name="EnsemblMetazoa"/>
        </authorList>
    </citation>
    <scope>IDENTIFICATION</scope>
    <source>
        <strain evidence="2">Foshan</strain>
    </source>
</reference>
<name>A0ABM1XRV7_AEDAL</name>
<dbReference type="RefSeq" id="XP_062710841.1">
    <property type="nucleotide sequence ID" value="XM_062854857.1"/>
</dbReference>
<organism evidence="2 3">
    <name type="scientific">Aedes albopictus</name>
    <name type="common">Asian tiger mosquito</name>
    <name type="synonym">Stegomyia albopicta</name>
    <dbReference type="NCBI Taxonomy" id="7160"/>
    <lineage>
        <taxon>Eukaryota</taxon>
        <taxon>Metazoa</taxon>
        <taxon>Ecdysozoa</taxon>
        <taxon>Arthropoda</taxon>
        <taxon>Hexapoda</taxon>
        <taxon>Insecta</taxon>
        <taxon>Pterygota</taxon>
        <taxon>Neoptera</taxon>
        <taxon>Endopterygota</taxon>
        <taxon>Diptera</taxon>
        <taxon>Nematocera</taxon>
        <taxon>Culicoidea</taxon>
        <taxon>Culicidae</taxon>
        <taxon>Culicinae</taxon>
        <taxon>Aedini</taxon>
        <taxon>Aedes</taxon>
        <taxon>Stegomyia</taxon>
    </lineage>
</organism>
<evidence type="ECO:0000313" key="3">
    <source>
        <dbReference type="Proteomes" id="UP000069940"/>
    </source>
</evidence>
<reference evidence="3" key="1">
    <citation type="journal article" date="2015" name="Proc. Natl. Acad. Sci. U.S.A.">
        <title>Genome sequence of the Asian Tiger mosquito, Aedes albopictus, reveals insights into its biology, genetics, and evolution.</title>
        <authorList>
            <person name="Chen X.G."/>
            <person name="Jiang X."/>
            <person name="Gu J."/>
            <person name="Xu M."/>
            <person name="Wu Y."/>
            <person name="Deng Y."/>
            <person name="Zhang C."/>
            <person name="Bonizzoni M."/>
            <person name="Dermauw W."/>
            <person name="Vontas J."/>
            <person name="Armbruster P."/>
            <person name="Huang X."/>
            <person name="Yang Y."/>
            <person name="Zhang H."/>
            <person name="He W."/>
            <person name="Peng H."/>
            <person name="Liu Y."/>
            <person name="Wu K."/>
            <person name="Chen J."/>
            <person name="Lirakis M."/>
            <person name="Topalis P."/>
            <person name="Van Leeuwen T."/>
            <person name="Hall A.B."/>
            <person name="Jiang X."/>
            <person name="Thorpe C."/>
            <person name="Mueller R.L."/>
            <person name="Sun C."/>
            <person name="Waterhouse R.M."/>
            <person name="Yan G."/>
            <person name="Tu Z.J."/>
            <person name="Fang X."/>
            <person name="James A.A."/>
        </authorList>
    </citation>
    <scope>NUCLEOTIDE SEQUENCE [LARGE SCALE GENOMIC DNA]</scope>
    <source>
        <strain evidence="3">Foshan</strain>
    </source>
</reference>
<feature type="region of interest" description="Disordered" evidence="1">
    <location>
        <begin position="488"/>
        <end position="509"/>
    </location>
</feature>
<dbReference type="SUPFAM" id="SSF56672">
    <property type="entry name" value="DNA/RNA polymerases"/>
    <property type="match status" value="1"/>
</dbReference>
<evidence type="ECO:0000256" key="1">
    <source>
        <dbReference type="SAM" id="MobiDB-lite"/>
    </source>
</evidence>
<dbReference type="InterPro" id="IPR008042">
    <property type="entry name" value="Retrotrans_Pao"/>
</dbReference>
<dbReference type="Proteomes" id="UP000069940">
    <property type="component" value="Unassembled WGS sequence"/>
</dbReference>
<dbReference type="Pfam" id="PF05380">
    <property type="entry name" value="Peptidase_A17"/>
    <property type="match status" value="1"/>
</dbReference>
<sequence>MAMKRLLGLEKRLSKDSELRQGVKEQINSYEQKQYISKASTGRGRQSGYSTCLVSTAGSSYQSQIAWQYSDGMGCDRKKKACFNDMLLKGPDLLVSLVDVLLRFRQGKVAVCSGIRKMFLRILIRDEDSWSLCFLWRSNPEELREVYVINVAIFGATSSPCTAHVNSMEEAVQLEQQVQDIHAAAGFQFGKILSNEKAVLDRLGETSTAISKPLPVDKDRICERVLGVIWIPSEDAFTLNQQGLEEVLGADWAAPTKRQVLRIVMKLYHPLGLIALFVVQGKILMHEIWRTDTSWDEPIADQPRELWMRWIKHYRQINEVNVPRCFFKDFCPQQVSDIQVHVFTDASVSACACVAYLRRTGNGESQCSLIAAKTKVALLRTLSIPRLELQVAMMCSRLLQNICSALIIDIHRCFLWSDSATLLAWHRSGSRRYHQFMSFRVGEILSLTSVDEWRYDPSRENVADDATKWNGGPSFDPSCRWYQGPAFLQDPESQWPTERPGDTAEADTATCDSICSPSCSSMKALNERDKIA</sequence>
<dbReference type="InterPro" id="IPR043502">
    <property type="entry name" value="DNA/RNA_pol_sf"/>
</dbReference>
<dbReference type="EnsemblMetazoa" id="AALFPA23_002250.R1981">
    <property type="protein sequence ID" value="AALFPA23_002250.P1981"/>
    <property type="gene ID" value="AALFPA23_002250"/>
</dbReference>